<protein>
    <submittedName>
        <fullName evidence="1">Uncharacterized protein</fullName>
    </submittedName>
</protein>
<dbReference type="EMBL" id="JABBWE010000017">
    <property type="protein sequence ID" value="KAG1797050.1"/>
    <property type="molecule type" value="Genomic_DNA"/>
</dbReference>
<dbReference type="Proteomes" id="UP000719766">
    <property type="component" value="Unassembled WGS sequence"/>
</dbReference>
<dbReference type="AlphaFoldDB" id="A0A9P7DKH9"/>
<evidence type="ECO:0000313" key="1">
    <source>
        <dbReference type="EMBL" id="KAG1797050.1"/>
    </source>
</evidence>
<dbReference type="GeneID" id="64600022"/>
<evidence type="ECO:0000313" key="2">
    <source>
        <dbReference type="Proteomes" id="UP000719766"/>
    </source>
</evidence>
<gene>
    <name evidence="1" type="ORF">HD556DRAFT_1441215</name>
</gene>
<keyword evidence="2" id="KW-1185">Reference proteome</keyword>
<dbReference type="OrthoDB" id="2679631at2759"/>
<proteinExistence type="predicted"/>
<reference evidence="1" key="1">
    <citation type="journal article" date="2020" name="New Phytol.">
        <title>Comparative genomics reveals dynamic genome evolution in host specialist ectomycorrhizal fungi.</title>
        <authorList>
            <person name="Lofgren L.A."/>
            <person name="Nguyen N.H."/>
            <person name="Vilgalys R."/>
            <person name="Ruytinx J."/>
            <person name="Liao H.L."/>
            <person name="Branco S."/>
            <person name="Kuo A."/>
            <person name="LaButti K."/>
            <person name="Lipzen A."/>
            <person name="Andreopoulos W."/>
            <person name="Pangilinan J."/>
            <person name="Riley R."/>
            <person name="Hundley H."/>
            <person name="Na H."/>
            <person name="Barry K."/>
            <person name="Grigoriev I.V."/>
            <person name="Stajich J.E."/>
            <person name="Kennedy P.G."/>
        </authorList>
    </citation>
    <scope>NUCLEOTIDE SEQUENCE</scope>
    <source>
        <strain evidence="1">S12</strain>
    </source>
</reference>
<comment type="caution">
    <text evidence="1">The sequence shown here is derived from an EMBL/GenBank/DDBJ whole genome shotgun (WGS) entry which is preliminary data.</text>
</comment>
<dbReference type="RefSeq" id="XP_041162321.1">
    <property type="nucleotide sequence ID" value="XM_041306258.1"/>
</dbReference>
<organism evidence="1 2">
    <name type="scientific">Suillus plorans</name>
    <dbReference type="NCBI Taxonomy" id="116603"/>
    <lineage>
        <taxon>Eukaryota</taxon>
        <taxon>Fungi</taxon>
        <taxon>Dikarya</taxon>
        <taxon>Basidiomycota</taxon>
        <taxon>Agaricomycotina</taxon>
        <taxon>Agaricomycetes</taxon>
        <taxon>Agaricomycetidae</taxon>
        <taxon>Boletales</taxon>
        <taxon>Suillineae</taxon>
        <taxon>Suillaceae</taxon>
        <taxon>Suillus</taxon>
    </lineage>
</organism>
<sequence length="134" mass="14566">MFYGTDCDEAIPTYVPEDLDGVVRAQMWIGGGHWSCSGDASPRSVSVGGFPGSRYSIFPDAYSVIFFGRGSKLPVNRALASSIVVESAPQWLGDILVVKHAGHDYRLLQSMEFDEKALVDAFLASLSPFLFSPD</sequence>
<accession>A0A9P7DKH9</accession>
<name>A0A9P7DKH9_9AGAM</name>